<proteinExistence type="inferred from homology"/>
<dbReference type="PANTHER" id="PTHR46577:SF1">
    <property type="entry name" value="HTH-TYPE TRANSCRIPTIONAL REGULATORY PROTEIN GABR"/>
    <property type="match status" value="1"/>
</dbReference>
<dbReference type="CDD" id="cd00609">
    <property type="entry name" value="AAT_like"/>
    <property type="match status" value="1"/>
</dbReference>
<reference evidence="9 10" key="1">
    <citation type="submission" date="2018-11" db="EMBL/GenBank/DDBJ databases">
        <title>Proposal to divide the Flavobacteriaceae and reorganize its genera based on Amino Acid Identity values calculated from whole genome sequences.</title>
        <authorList>
            <person name="Nicholson A.C."/>
            <person name="Gulvik C.A."/>
            <person name="Whitney A.M."/>
            <person name="Humrighouse B.W."/>
            <person name="Bell M."/>
            <person name="Holmes B."/>
            <person name="Steigerwalt A.G."/>
            <person name="Villarma A."/>
            <person name="Sheth M."/>
            <person name="Batra D."/>
            <person name="Pryor J."/>
            <person name="Bernardet J.-F."/>
            <person name="Hugo C."/>
            <person name="Kampfer P."/>
            <person name="Newman J."/>
            <person name="McQuiston J.R."/>
        </authorList>
    </citation>
    <scope>NUCLEOTIDE SEQUENCE [LARGE SCALE GENOMIC DNA]</scope>
    <source>
        <strain evidence="7 9">G0207</strain>
        <strain evidence="8 10">H5143</strain>
    </source>
</reference>
<keyword evidence="7" id="KW-0032">Aminotransferase</keyword>
<dbReference type="SUPFAM" id="SSF46785">
    <property type="entry name" value="Winged helix' DNA-binding domain"/>
    <property type="match status" value="1"/>
</dbReference>
<keyword evidence="3" id="KW-0805">Transcription regulation</keyword>
<evidence type="ECO:0000313" key="10">
    <source>
        <dbReference type="Proteomes" id="UP000281741"/>
    </source>
</evidence>
<dbReference type="CDD" id="cd07377">
    <property type="entry name" value="WHTH_GntR"/>
    <property type="match status" value="1"/>
</dbReference>
<evidence type="ECO:0000256" key="1">
    <source>
        <dbReference type="ARBA" id="ARBA00005384"/>
    </source>
</evidence>
<dbReference type="InterPro" id="IPR015421">
    <property type="entry name" value="PyrdxlP-dep_Trfase_major"/>
</dbReference>
<dbReference type="PANTHER" id="PTHR46577">
    <property type="entry name" value="HTH-TYPE TRANSCRIPTIONAL REGULATORY PROTEIN GABR"/>
    <property type="match status" value="1"/>
</dbReference>
<keyword evidence="2" id="KW-0663">Pyridoxal phosphate</keyword>
<dbReference type="EMBL" id="CP033915">
    <property type="protein sequence ID" value="AZA85759.1"/>
    <property type="molecule type" value="Genomic_DNA"/>
</dbReference>
<protein>
    <submittedName>
        <fullName evidence="7">PLP-dependent aminotransferase family protein</fullName>
    </submittedName>
</protein>
<keyword evidence="10" id="KW-1185">Reference proteome</keyword>
<evidence type="ECO:0000313" key="8">
    <source>
        <dbReference type="EMBL" id="AZA94166.1"/>
    </source>
</evidence>
<dbReference type="InterPro" id="IPR036388">
    <property type="entry name" value="WH-like_DNA-bd_sf"/>
</dbReference>
<dbReference type="Pfam" id="PF00392">
    <property type="entry name" value="GntR"/>
    <property type="match status" value="1"/>
</dbReference>
<accession>A0AAD1DM39</accession>
<evidence type="ECO:0000313" key="9">
    <source>
        <dbReference type="Proteomes" id="UP000274073"/>
    </source>
</evidence>
<comment type="similarity">
    <text evidence="1">In the C-terminal section; belongs to the class-I pyridoxal-phosphate-dependent aminotransferase family.</text>
</comment>
<evidence type="ECO:0000259" key="6">
    <source>
        <dbReference type="PROSITE" id="PS50949"/>
    </source>
</evidence>
<dbReference type="InterPro" id="IPR000524">
    <property type="entry name" value="Tscrpt_reg_HTH_GntR"/>
</dbReference>
<dbReference type="InterPro" id="IPR015424">
    <property type="entry name" value="PyrdxlP-dep_Trfase"/>
</dbReference>
<keyword evidence="5" id="KW-0804">Transcription</keyword>
<evidence type="ECO:0000256" key="2">
    <source>
        <dbReference type="ARBA" id="ARBA00022898"/>
    </source>
</evidence>
<name>A0AAD1DM39_9FLAO</name>
<dbReference type="AlphaFoldDB" id="A0AAD1DM39"/>
<dbReference type="GO" id="GO:0003700">
    <property type="term" value="F:DNA-binding transcription factor activity"/>
    <property type="evidence" value="ECO:0007669"/>
    <property type="project" value="InterPro"/>
</dbReference>
<dbReference type="Proteomes" id="UP000274073">
    <property type="component" value="Chromosome"/>
</dbReference>
<organism evidence="7 9">
    <name type="scientific">Chryseobacterium shandongense</name>
    <dbReference type="NCBI Taxonomy" id="1493872"/>
    <lineage>
        <taxon>Bacteria</taxon>
        <taxon>Pseudomonadati</taxon>
        <taxon>Bacteroidota</taxon>
        <taxon>Flavobacteriia</taxon>
        <taxon>Flavobacteriales</taxon>
        <taxon>Weeksellaceae</taxon>
        <taxon>Chryseobacterium group</taxon>
        <taxon>Chryseobacterium</taxon>
    </lineage>
</organism>
<evidence type="ECO:0000313" key="7">
    <source>
        <dbReference type="EMBL" id="AZA85759.1"/>
    </source>
</evidence>
<keyword evidence="7" id="KW-0808">Transferase</keyword>
<dbReference type="SMART" id="SM00345">
    <property type="entry name" value="HTH_GNTR"/>
    <property type="match status" value="1"/>
</dbReference>
<dbReference type="InterPro" id="IPR051446">
    <property type="entry name" value="HTH_trans_reg/aminotransferase"/>
</dbReference>
<dbReference type="GO" id="GO:0003677">
    <property type="term" value="F:DNA binding"/>
    <property type="evidence" value="ECO:0007669"/>
    <property type="project" value="UniProtKB-KW"/>
</dbReference>
<evidence type="ECO:0000256" key="4">
    <source>
        <dbReference type="ARBA" id="ARBA00023125"/>
    </source>
</evidence>
<dbReference type="RefSeq" id="WP_123853606.1">
    <property type="nucleotide sequence ID" value="NZ_CP033912.1"/>
</dbReference>
<dbReference type="GO" id="GO:0008483">
    <property type="term" value="F:transaminase activity"/>
    <property type="evidence" value="ECO:0007669"/>
    <property type="project" value="UniProtKB-KW"/>
</dbReference>
<dbReference type="Gene3D" id="3.40.640.10">
    <property type="entry name" value="Type I PLP-dependent aspartate aminotransferase-like (Major domain)"/>
    <property type="match status" value="1"/>
</dbReference>
<dbReference type="Pfam" id="PF00155">
    <property type="entry name" value="Aminotran_1_2"/>
    <property type="match status" value="1"/>
</dbReference>
<feature type="domain" description="HTH gntR-type" evidence="6">
    <location>
        <begin position="21"/>
        <end position="89"/>
    </location>
</feature>
<evidence type="ECO:0000256" key="5">
    <source>
        <dbReference type="ARBA" id="ARBA00023163"/>
    </source>
</evidence>
<dbReference type="GO" id="GO:0030170">
    <property type="term" value="F:pyridoxal phosphate binding"/>
    <property type="evidence" value="ECO:0007669"/>
    <property type="project" value="InterPro"/>
</dbReference>
<gene>
    <name evidence="7" type="ORF">EG349_02620</name>
    <name evidence="8" type="ORF">EG353_00655</name>
</gene>
<dbReference type="InterPro" id="IPR004839">
    <property type="entry name" value="Aminotransferase_I/II_large"/>
</dbReference>
<sequence length="497" mass="57130">MNSPVFIPYQSFISIDRLSDVSVYLQISNQLINAIQRGYLPFGTKLPGTRKLSSLLEVHRNTIVSVYDELLAQGWIEIFPNKGTFVIGKEQDTTTVQTFRQNNLENYPRETGFSFKTSNILDNPFEHSDCDYIFNGGIPDIRLTQVDQYSGIYSSILKRKAHKIGQYNYDGSEFFKQNLSQYLNLSRGLPISKNNLLITRSTEMSMYIVSEILLSQDDTVLVGALSYFSVNMIFQRTGVNILTVSIDEEGINVEEVRKICEKQKIRMLYLTPHHHYPTTVTLSVKRRLELLNLSQEFGFIILEDDYDYDFHYDKSPILPLASADTKGMVVYIGSFGKLLAPGFRTGFIVAPENLMAEMRKYLGIIDRQGDILMEHVLGEMIAEGEINRYLKKSLKIYKERRNHFAALLKHHLEEFIDFKIPSGGLAFWTEWKTPVNLMQLSRNCARNNLFIPKTLLYQNQNLTAIRLGFGNFSIHEMEKAIEILSKNVKITLTKDKN</sequence>
<dbReference type="SUPFAM" id="SSF53383">
    <property type="entry name" value="PLP-dependent transferases"/>
    <property type="match status" value="1"/>
</dbReference>
<dbReference type="Gene3D" id="1.10.10.10">
    <property type="entry name" value="Winged helix-like DNA-binding domain superfamily/Winged helix DNA-binding domain"/>
    <property type="match status" value="1"/>
</dbReference>
<dbReference type="EMBL" id="CP033912">
    <property type="protein sequence ID" value="AZA94166.1"/>
    <property type="molecule type" value="Genomic_DNA"/>
</dbReference>
<dbReference type="InterPro" id="IPR036390">
    <property type="entry name" value="WH_DNA-bd_sf"/>
</dbReference>
<dbReference type="Proteomes" id="UP000281741">
    <property type="component" value="Chromosome"/>
</dbReference>
<keyword evidence="4" id="KW-0238">DNA-binding</keyword>
<evidence type="ECO:0000256" key="3">
    <source>
        <dbReference type="ARBA" id="ARBA00023015"/>
    </source>
</evidence>
<dbReference type="PROSITE" id="PS50949">
    <property type="entry name" value="HTH_GNTR"/>
    <property type="match status" value="1"/>
</dbReference>